<reference evidence="1 2" key="1">
    <citation type="submission" date="2024-05" db="EMBL/GenBank/DDBJ databases">
        <authorList>
            <person name="Jiang F."/>
        </authorList>
    </citation>
    <scope>NUCLEOTIDE SEQUENCE [LARGE SCALE GENOMIC DNA]</scope>
    <source>
        <strain evidence="1 2">LZ166</strain>
    </source>
</reference>
<evidence type="ECO:0000313" key="2">
    <source>
        <dbReference type="Proteomes" id="UP001556692"/>
    </source>
</evidence>
<dbReference type="Proteomes" id="UP001556692">
    <property type="component" value="Unassembled WGS sequence"/>
</dbReference>
<organism evidence="1 2">
    <name type="scientific">Aquibium pacificus</name>
    <dbReference type="NCBI Taxonomy" id="3153579"/>
    <lineage>
        <taxon>Bacteria</taxon>
        <taxon>Pseudomonadati</taxon>
        <taxon>Pseudomonadota</taxon>
        <taxon>Alphaproteobacteria</taxon>
        <taxon>Hyphomicrobiales</taxon>
        <taxon>Phyllobacteriaceae</taxon>
        <taxon>Aquibium</taxon>
    </lineage>
</organism>
<evidence type="ECO:0000313" key="1">
    <source>
        <dbReference type="EMBL" id="MEX0407393.1"/>
    </source>
</evidence>
<protein>
    <submittedName>
        <fullName evidence="1">Uncharacterized protein</fullName>
    </submittedName>
</protein>
<sequence>MRLINELLEPKGETERTTEYITAPLNVTDGEVMDPERLAALTAAPADMAIQMPANAAWWASGRGEAAERR</sequence>
<accession>A0ABV3SMC4</accession>
<gene>
    <name evidence="1" type="ORF">ABGN05_17175</name>
</gene>
<dbReference type="Gene3D" id="3.40.190.10">
    <property type="entry name" value="Periplasmic binding protein-like II"/>
    <property type="match status" value="1"/>
</dbReference>
<dbReference type="EMBL" id="JBDPGJ010000004">
    <property type="protein sequence ID" value="MEX0407393.1"/>
    <property type="molecule type" value="Genomic_DNA"/>
</dbReference>
<dbReference type="RefSeq" id="WP_367955275.1">
    <property type="nucleotide sequence ID" value="NZ_JBDPGJ010000004.1"/>
</dbReference>
<proteinExistence type="predicted"/>
<keyword evidence="2" id="KW-1185">Reference proteome</keyword>
<name>A0ABV3SMC4_9HYPH</name>
<comment type="caution">
    <text evidence="1">The sequence shown here is derived from an EMBL/GenBank/DDBJ whole genome shotgun (WGS) entry which is preliminary data.</text>
</comment>